<dbReference type="InterPro" id="IPR045155">
    <property type="entry name" value="Beta-lactam_cat"/>
</dbReference>
<dbReference type="AlphaFoldDB" id="M1UE07"/>
<name>M1UE07_9CORY</name>
<gene>
    <name evidence="2" type="ORF">H924_04020</name>
</gene>
<evidence type="ECO:0000313" key="2">
    <source>
        <dbReference type="EMBL" id="AGG66250.1"/>
    </source>
</evidence>
<proteinExistence type="predicted"/>
<evidence type="ECO:0000259" key="1">
    <source>
        <dbReference type="Pfam" id="PF13354"/>
    </source>
</evidence>
<dbReference type="Gene3D" id="3.40.710.10">
    <property type="entry name" value="DD-peptidase/beta-lactamase superfamily"/>
    <property type="match status" value="1"/>
</dbReference>
<dbReference type="PATRIC" id="fig|1121353.3.peg.825"/>
<reference evidence="2 3" key="1">
    <citation type="submission" date="2013-02" db="EMBL/GenBank/DDBJ databases">
        <title>The complete genome sequence of Corynebacterium callunae DSM 20147.</title>
        <authorList>
            <person name="Ruckert C."/>
            <person name="Albersmeier A."/>
            <person name="Kalinowski J."/>
        </authorList>
    </citation>
    <scope>NUCLEOTIDE SEQUENCE [LARGE SCALE GENOMIC DNA]</scope>
    <source>
        <strain evidence="2 3">DSM 20147</strain>
    </source>
</reference>
<keyword evidence="3" id="KW-1185">Reference proteome</keyword>
<dbReference type="STRING" id="1121353.H924_04020"/>
<evidence type="ECO:0000313" key="3">
    <source>
        <dbReference type="Proteomes" id="UP000011760"/>
    </source>
</evidence>
<protein>
    <recommendedName>
        <fullName evidence="1">Beta-lactamase class A catalytic domain-containing protein</fullName>
    </recommendedName>
</protein>
<dbReference type="eggNOG" id="COG1686">
    <property type="taxonomic scope" value="Bacteria"/>
</dbReference>
<sequence length="252" mass="26829">MVLAAVVVGGSIVAFNGKDAEEVPAVVATSTTASRTTSATVAPAEDSVYSSFIENATGSQVTYLSLDDDFHTGTSTERFARPALSLSKLYIADYVLDHGSAAEQSLATEMISTSSNAAAQLLYEKYPESIDGTADKYGLLSTRGAERWGYAMTSTYDLAKFLAELIKKDKNSKILQAMKNSTDVAADGYPQDWGTAVLPGVEGSKWGWSDDYQLHSSISFGEDFVVAAAVTGTKDDLTELVQNQLGEVTAKK</sequence>
<dbReference type="SUPFAM" id="SSF56601">
    <property type="entry name" value="beta-lactamase/transpeptidase-like"/>
    <property type="match status" value="1"/>
</dbReference>
<feature type="domain" description="Beta-lactamase class A catalytic" evidence="1">
    <location>
        <begin position="104"/>
        <end position="193"/>
    </location>
</feature>
<organism evidence="2 3">
    <name type="scientific">Corynebacterium callunae DSM 20147</name>
    <dbReference type="NCBI Taxonomy" id="1121353"/>
    <lineage>
        <taxon>Bacteria</taxon>
        <taxon>Bacillati</taxon>
        <taxon>Actinomycetota</taxon>
        <taxon>Actinomycetes</taxon>
        <taxon>Mycobacteriales</taxon>
        <taxon>Corynebacteriaceae</taxon>
        <taxon>Corynebacterium</taxon>
    </lineage>
</organism>
<accession>M1UE07</accession>
<dbReference type="GO" id="GO:0030655">
    <property type="term" value="P:beta-lactam antibiotic catabolic process"/>
    <property type="evidence" value="ECO:0007669"/>
    <property type="project" value="InterPro"/>
</dbReference>
<dbReference type="Pfam" id="PF13354">
    <property type="entry name" value="Beta-lactamase2"/>
    <property type="match status" value="1"/>
</dbReference>
<dbReference type="EMBL" id="CP004354">
    <property type="protein sequence ID" value="AGG66250.1"/>
    <property type="molecule type" value="Genomic_DNA"/>
</dbReference>
<dbReference type="KEGG" id="ccn:H924_04020"/>
<dbReference type="InterPro" id="IPR012338">
    <property type="entry name" value="Beta-lactam/transpept-like"/>
</dbReference>
<dbReference type="HOGENOM" id="CLU_058592_0_1_11"/>
<dbReference type="GO" id="GO:0008800">
    <property type="term" value="F:beta-lactamase activity"/>
    <property type="evidence" value="ECO:0007669"/>
    <property type="project" value="InterPro"/>
</dbReference>
<dbReference type="Proteomes" id="UP000011760">
    <property type="component" value="Chromosome"/>
</dbReference>